<dbReference type="KEGG" id="ddb:E7747_09970"/>
<keyword evidence="1" id="KW-0812">Transmembrane</keyword>
<keyword evidence="3" id="KW-1185">Reference proteome</keyword>
<organism evidence="2 3">
    <name type="scientific">Duncaniella dubosii</name>
    <dbReference type="NCBI Taxonomy" id="2518971"/>
    <lineage>
        <taxon>Bacteria</taxon>
        <taxon>Pseudomonadati</taxon>
        <taxon>Bacteroidota</taxon>
        <taxon>Bacteroidia</taxon>
        <taxon>Bacteroidales</taxon>
        <taxon>Muribaculaceae</taxon>
        <taxon>Duncaniella</taxon>
    </lineage>
</organism>
<evidence type="ECO:0000313" key="3">
    <source>
        <dbReference type="Proteomes" id="UP000297149"/>
    </source>
</evidence>
<evidence type="ECO:0000256" key="1">
    <source>
        <dbReference type="SAM" id="Phobius"/>
    </source>
</evidence>
<dbReference type="EMBL" id="CP039396">
    <property type="protein sequence ID" value="QCD42575.1"/>
    <property type="molecule type" value="Genomic_DNA"/>
</dbReference>
<feature type="transmembrane region" description="Helical" evidence="1">
    <location>
        <begin position="6"/>
        <end position="26"/>
    </location>
</feature>
<keyword evidence="1" id="KW-0472">Membrane</keyword>
<accession>A0A4P7W574</accession>
<evidence type="ECO:0000313" key="2">
    <source>
        <dbReference type="EMBL" id="QCD42575.1"/>
    </source>
</evidence>
<dbReference type="AlphaFoldDB" id="A0A4P7W574"/>
<name>A0A4P7W574_9BACT</name>
<reference evidence="3" key="1">
    <citation type="submission" date="2019-02" db="EMBL/GenBank/DDBJ databases">
        <title>Isolation and identification of novel species under the genus Muribaculum.</title>
        <authorList>
            <person name="Miyake S."/>
            <person name="Ding Y."/>
            <person name="Low A."/>
            <person name="Soh M."/>
            <person name="Seedorf H."/>
        </authorList>
    </citation>
    <scope>NUCLEOTIDE SEQUENCE [LARGE SCALE GENOMIC DNA]</scope>
    <source>
        <strain evidence="3">H5</strain>
    </source>
</reference>
<dbReference type="RefSeq" id="WP_136415726.1">
    <property type="nucleotide sequence ID" value="NZ_CP039396.1"/>
</dbReference>
<proteinExistence type="predicted"/>
<sequence>MKKSHIIFALIAFSLAGILMFTLSIANLRKTNKQINDIFDTYYSHVDYILKGQVISKKLLYDYGSHYKDAYILTVQVDSMEIMKNELSDDERFFGIYDSELKRAYIISPIYSYRTFQPYGDNEELPRISVLTSTRDRTVKFSDGLELGMIISDSKDVFNEFENENTIHF</sequence>
<keyword evidence="1" id="KW-1133">Transmembrane helix</keyword>
<dbReference type="Proteomes" id="UP000297149">
    <property type="component" value="Chromosome"/>
</dbReference>
<gene>
    <name evidence="2" type="ORF">E7747_09970</name>
</gene>
<protein>
    <submittedName>
        <fullName evidence="2">Uncharacterized protein</fullName>
    </submittedName>
</protein>